<proteinExistence type="predicted"/>
<dbReference type="InterPro" id="IPR011701">
    <property type="entry name" value="MFS"/>
</dbReference>
<dbReference type="EMBL" id="BMNZ01000003">
    <property type="protein sequence ID" value="GGM94375.1"/>
    <property type="molecule type" value="Genomic_DNA"/>
</dbReference>
<comment type="caution">
    <text evidence="8">The sequence shown here is derived from an EMBL/GenBank/DDBJ whole genome shotgun (WGS) entry which is preliminary data.</text>
</comment>
<feature type="transmembrane region" description="Helical" evidence="6">
    <location>
        <begin position="51"/>
        <end position="73"/>
    </location>
</feature>
<dbReference type="PANTHER" id="PTHR23530">
    <property type="entry name" value="TRANSPORT PROTEIN-RELATED"/>
    <property type="match status" value="1"/>
</dbReference>
<comment type="subcellular location">
    <subcellularLocation>
        <location evidence="1">Cell membrane</location>
        <topology evidence="1">Multi-pass membrane protein</topology>
    </subcellularLocation>
</comment>
<feature type="transmembrane region" description="Helical" evidence="6">
    <location>
        <begin position="12"/>
        <end position="39"/>
    </location>
</feature>
<dbReference type="SUPFAM" id="SSF103473">
    <property type="entry name" value="MFS general substrate transporter"/>
    <property type="match status" value="1"/>
</dbReference>
<feature type="compositionally biased region" description="Basic and acidic residues" evidence="5">
    <location>
        <begin position="420"/>
        <end position="433"/>
    </location>
</feature>
<keyword evidence="3 6" id="KW-1133">Transmembrane helix</keyword>
<evidence type="ECO:0000313" key="8">
    <source>
        <dbReference type="EMBL" id="GGM94375.1"/>
    </source>
</evidence>
<dbReference type="Pfam" id="PF07690">
    <property type="entry name" value="MFS_1"/>
    <property type="match status" value="1"/>
</dbReference>
<protein>
    <submittedName>
        <fullName evidence="8">MFS transporter</fullName>
    </submittedName>
</protein>
<accession>A0ABQ2HZR3</accession>
<evidence type="ECO:0000259" key="7">
    <source>
        <dbReference type="PROSITE" id="PS50850"/>
    </source>
</evidence>
<reference evidence="9" key="1">
    <citation type="journal article" date="2019" name="Int. J. Syst. Evol. Microbiol.">
        <title>The Global Catalogue of Microorganisms (GCM) 10K type strain sequencing project: providing services to taxonomists for standard genome sequencing and annotation.</title>
        <authorList>
            <consortium name="The Broad Institute Genomics Platform"/>
            <consortium name="The Broad Institute Genome Sequencing Center for Infectious Disease"/>
            <person name="Wu L."/>
            <person name="Ma J."/>
        </authorList>
    </citation>
    <scope>NUCLEOTIDE SEQUENCE [LARGE SCALE GENOMIC DNA]</scope>
    <source>
        <strain evidence="9">JCM 1365</strain>
    </source>
</reference>
<dbReference type="InterPro" id="IPR053160">
    <property type="entry name" value="MFS_DHA3_Transporter"/>
</dbReference>
<evidence type="ECO:0000313" key="9">
    <source>
        <dbReference type="Proteomes" id="UP000623461"/>
    </source>
</evidence>
<name>A0ABQ2HZR3_9MICO</name>
<keyword evidence="4 6" id="KW-0472">Membrane</keyword>
<dbReference type="PANTHER" id="PTHR23530:SF1">
    <property type="entry name" value="PERMEASE, MAJOR FACILITATOR SUPERFAMILY-RELATED"/>
    <property type="match status" value="1"/>
</dbReference>
<evidence type="ECO:0000256" key="6">
    <source>
        <dbReference type="SAM" id="Phobius"/>
    </source>
</evidence>
<gene>
    <name evidence="8" type="ORF">GCM10009721_20840</name>
</gene>
<sequence length="445" mass="47180">MLMLLRRPLREAGATSTFYVLTAVAAFAFATCFTLNLVFQYRVVGLDPFQLVLVGTVLEATCFLFEVPTGIVADLHSRRVSVIIGFFLIGAGFAFEGIVATFAAAIVGNIVWGIGYTFTSGALQAWITDEVGEESVGPVFTRETQIDLTFSIVGTLAAGALGLLGLRAPVIAAGVTLMLLAVGLWVVMPERHFHPTPRGDRETFGHMRDQFVSGLRIARSRQVVRVFLLVSLLVGLASEVFDRLWRVRVLESFGMPAVFGGDEVVAFTVFALVGTVVSLVASLASGRWLPRRVVDTNPGLPVALAALAQVVAVAGVALLGNLWLVLACVWLRGAAMAFSAPIESTWVNRNLDGATRATVLSMNGQADAIGQVAGGPPLGALAARTTIPVALVVAAVVQAPSVIAFLRVRHATTPSSERPVTVERAPRHTEVGRSAHSSGAERSLE</sequence>
<keyword evidence="2 6" id="KW-0812">Transmembrane</keyword>
<evidence type="ECO:0000256" key="5">
    <source>
        <dbReference type="SAM" id="MobiDB-lite"/>
    </source>
</evidence>
<dbReference type="InterPro" id="IPR020846">
    <property type="entry name" value="MFS_dom"/>
</dbReference>
<feature type="domain" description="Major facilitator superfamily (MFS) profile" evidence="7">
    <location>
        <begin position="1"/>
        <end position="412"/>
    </location>
</feature>
<evidence type="ECO:0000256" key="2">
    <source>
        <dbReference type="ARBA" id="ARBA00022692"/>
    </source>
</evidence>
<dbReference type="Gene3D" id="1.20.1250.20">
    <property type="entry name" value="MFS general substrate transporter like domains"/>
    <property type="match status" value="1"/>
</dbReference>
<evidence type="ECO:0000256" key="1">
    <source>
        <dbReference type="ARBA" id="ARBA00004651"/>
    </source>
</evidence>
<dbReference type="PROSITE" id="PS50850">
    <property type="entry name" value="MFS"/>
    <property type="match status" value="1"/>
</dbReference>
<keyword evidence="9" id="KW-1185">Reference proteome</keyword>
<feature type="transmembrane region" description="Helical" evidence="6">
    <location>
        <begin position="265"/>
        <end position="290"/>
    </location>
</feature>
<feature type="transmembrane region" description="Helical" evidence="6">
    <location>
        <begin position="226"/>
        <end position="245"/>
    </location>
</feature>
<feature type="transmembrane region" description="Helical" evidence="6">
    <location>
        <begin position="80"/>
        <end position="104"/>
    </location>
</feature>
<feature type="transmembrane region" description="Helical" evidence="6">
    <location>
        <begin position="170"/>
        <end position="188"/>
    </location>
</feature>
<organism evidence="8 9">
    <name type="scientific">Terrabacter tumescens</name>
    <dbReference type="NCBI Taxonomy" id="60443"/>
    <lineage>
        <taxon>Bacteria</taxon>
        <taxon>Bacillati</taxon>
        <taxon>Actinomycetota</taxon>
        <taxon>Actinomycetes</taxon>
        <taxon>Micrococcales</taxon>
        <taxon>Intrasporangiaceae</taxon>
        <taxon>Terrabacter</taxon>
    </lineage>
</organism>
<dbReference type="Proteomes" id="UP000623461">
    <property type="component" value="Unassembled WGS sequence"/>
</dbReference>
<feature type="transmembrane region" description="Helical" evidence="6">
    <location>
        <begin position="302"/>
        <end position="326"/>
    </location>
</feature>
<dbReference type="InterPro" id="IPR036259">
    <property type="entry name" value="MFS_trans_sf"/>
</dbReference>
<evidence type="ECO:0000256" key="3">
    <source>
        <dbReference type="ARBA" id="ARBA00022989"/>
    </source>
</evidence>
<feature type="transmembrane region" description="Helical" evidence="6">
    <location>
        <begin position="387"/>
        <end position="408"/>
    </location>
</feature>
<evidence type="ECO:0000256" key="4">
    <source>
        <dbReference type="ARBA" id="ARBA00023136"/>
    </source>
</evidence>
<feature type="region of interest" description="Disordered" evidence="5">
    <location>
        <begin position="415"/>
        <end position="445"/>
    </location>
</feature>
<dbReference type="CDD" id="cd06174">
    <property type="entry name" value="MFS"/>
    <property type="match status" value="1"/>
</dbReference>